<comment type="caution">
    <text evidence="2">The sequence shown here is derived from an EMBL/GenBank/DDBJ whole genome shotgun (WGS) entry which is preliminary data.</text>
</comment>
<organism evidence="2 3">
    <name type="scientific">Polarella glacialis</name>
    <name type="common">Dinoflagellate</name>
    <dbReference type="NCBI Taxonomy" id="89957"/>
    <lineage>
        <taxon>Eukaryota</taxon>
        <taxon>Sar</taxon>
        <taxon>Alveolata</taxon>
        <taxon>Dinophyceae</taxon>
        <taxon>Suessiales</taxon>
        <taxon>Suessiaceae</taxon>
        <taxon>Polarella</taxon>
    </lineage>
</organism>
<dbReference type="EMBL" id="CAJNNV010012509">
    <property type="protein sequence ID" value="CAE8600843.1"/>
    <property type="molecule type" value="Genomic_DNA"/>
</dbReference>
<dbReference type="Proteomes" id="UP000626109">
    <property type="component" value="Unassembled WGS sequence"/>
</dbReference>
<proteinExistence type="predicted"/>
<protein>
    <submittedName>
        <fullName evidence="2">Uncharacterized protein</fullName>
    </submittedName>
</protein>
<evidence type="ECO:0000313" key="2">
    <source>
        <dbReference type="EMBL" id="CAE8648765.1"/>
    </source>
</evidence>
<reference evidence="2" key="1">
    <citation type="submission" date="2021-02" db="EMBL/GenBank/DDBJ databases">
        <authorList>
            <person name="Dougan E. K."/>
            <person name="Rhodes N."/>
            <person name="Thang M."/>
            <person name="Chan C."/>
        </authorList>
    </citation>
    <scope>NUCLEOTIDE SEQUENCE</scope>
</reference>
<dbReference type="Proteomes" id="UP000654075">
    <property type="component" value="Unassembled WGS sequence"/>
</dbReference>
<evidence type="ECO:0000313" key="3">
    <source>
        <dbReference type="Proteomes" id="UP000626109"/>
    </source>
</evidence>
<evidence type="ECO:0000313" key="1">
    <source>
        <dbReference type="EMBL" id="CAE8600843.1"/>
    </source>
</evidence>
<dbReference type="EMBL" id="CAJNNW010006916">
    <property type="protein sequence ID" value="CAE8648765.1"/>
    <property type="molecule type" value="Genomic_DNA"/>
</dbReference>
<keyword evidence="4" id="KW-1185">Reference proteome</keyword>
<accession>A0A813ID49</accession>
<name>A0A813ID49_POLGL</name>
<dbReference type="AlphaFoldDB" id="A0A813ID49"/>
<feature type="non-terminal residue" evidence="2">
    <location>
        <position position="1"/>
    </location>
</feature>
<gene>
    <name evidence="1" type="ORF">PGLA1383_LOCUS19147</name>
    <name evidence="2" type="ORF">PGLA2088_LOCUS6849</name>
</gene>
<evidence type="ECO:0000313" key="4">
    <source>
        <dbReference type="Proteomes" id="UP000654075"/>
    </source>
</evidence>
<sequence>TRGALQKSEEMQQRLFIMRRGGPSFAEVQEPEEKITRFAGCACCSVPGSVHSCRPCVPKKAQLDQEVHTGSIMDRIVQEKTDSIQTLTVGVDCLKNSDALLGVIGGRRHPTNLAGKTTLGVVVRKLEVLKPLQEAIEAMEAIINRKAAIVEAVLNGMEAHEAAGAAVGIEDIMQEATHEGNLVEDAKGMPVEKFLKMFKLPADHALVLKAQVLMKEHAAQWIALCHSSAKKEIDRERAELLAMDDKGKAELEKTDLSRAGGIAMRLTELAGGLGVEAGHPLFKQTEQTAIALRAAALMRYSRAEARKDVEAIDVQGDIAAFLASQIEFAVKAAMDFGCGDDHPDIKSCMNLARDLRASSVLRYAKDQTRQIQPVLGSAGQCSDDLEKALREALEVYGVSKDHPLVAESRALALTAREQENMLKRKENSASKQPTAAAKRERYSAVASEGLLAAEPFCIESFGRLGPAALRFLHAARQRAAEREPNLRGWAGIACFNRWLALLSCELQRAMFDASQAMWGSTGRLAAVLPEGLPLIAAALPFAAAVT</sequence>